<reference evidence="1 2" key="1">
    <citation type="submission" date="2019-07" db="EMBL/GenBank/DDBJ databases">
        <title>Rufibacter sp. nov., isolated from lake sediment.</title>
        <authorList>
            <person name="Qu J.-H."/>
        </authorList>
    </citation>
    <scope>NUCLEOTIDE SEQUENCE [LARGE SCALE GENOMIC DNA]</scope>
    <source>
        <strain evidence="1 2">NBS58-1</strain>
    </source>
</reference>
<dbReference type="NCBIfam" id="TIGR03519">
    <property type="entry name" value="T9SS_PorP_fam"/>
    <property type="match status" value="1"/>
</dbReference>
<accession>A0A5B6TM39</accession>
<dbReference type="OrthoDB" id="1186563at2"/>
<keyword evidence="2" id="KW-1185">Reference proteome</keyword>
<gene>
    <name evidence="1" type="ORF">FOA19_07180</name>
</gene>
<evidence type="ECO:0000313" key="1">
    <source>
        <dbReference type="EMBL" id="KAA3440427.1"/>
    </source>
</evidence>
<dbReference type="InterPro" id="IPR019861">
    <property type="entry name" value="PorP/SprF_Bacteroidetes"/>
</dbReference>
<dbReference type="RefSeq" id="WP_149090061.1">
    <property type="nucleotide sequence ID" value="NZ_VKKY01000001.1"/>
</dbReference>
<dbReference type="Pfam" id="PF11751">
    <property type="entry name" value="PorP_SprF"/>
    <property type="match status" value="1"/>
</dbReference>
<dbReference type="Proteomes" id="UP000324133">
    <property type="component" value="Unassembled WGS sequence"/>
</dbReference>
<dbReference type="EMBL" id="VKKY01000001">
    <property type="protein sequence ID" value="KAA3440427.1"/>
    <property type="molecule type" value="Genomic_DNA"/>
</dbReference>
<dbReference type="AlphaFoldDB" id="A0A5B6TM39"/>
<proteinExistence type="predicted"/>
<organism evidence="1 2">
    <name type="scientific">Rufibacter hautae</name>
    <dbReference type="NCBI Taxonomy" id="2595005"/>
    <lineage>
        <taxon>Bacteria</taxon>
        <taxon>Pseudomonadati</taxon>
        <taxon>Bacteroidota</taxon>
        <taxon>Cytophagia</taxon>
        <taxon>Cytophagales</taxon>
        <taxon>Hymenobacteraceae</taxon>
        <taxon>Rufibacter</taxon>
    </lineage>
</organism>
<sequence length="358" mass="39257">MNIRLHGFLQFVCRGCNRWQGGLARLWLLLFSLLFVSTITLAQESTSTLPYAHRLFLNPAFTGLLSDYSITAGHRSQWTGVNGGYNTQWASGEYRFTQSKNGVGATVMADKAPAGGYQKIQAGLLYAYHAKLKEKLDLSAGMQVGYGSQKPSAGGLIFEDQLNSNGTVTNPTSEIFGLDRTSYLTLSGGLLLFTPQFWLGVSGHHLNNPKVGEMSASTAAPVLQFQTGYKFYVKSYFNRDRFEEISFIPTVSYTHQRSFNRLDATIYANITPVTLGLGATLLPGAKNTSIASTIQGIVGVTHKGFKIGYGYRHPLAASPVAIGPTHELVLSFEKVDYLKIFKRSGSDKKYNRISCPAF</sequence>
<protein>
    <submittedName>
        <fullName evidence="1">Type IX secretion system membrane protein PorP/SprF</fullName>
    </submittedName>
</protein>
<comment type="caution">
    <text evidence="1">The sequence shown here is derived from an EMBL/GenBank/DDBJ whole genome shotgun (WGS) entry which is preliminary data.</text>
</comment>
<name>A0A5B6TM39_9BACT</name>
<evidence type="ECO:0000313" key="2">
    <source>
        <dbReference type="Proteomes" id="UP000324133"/>
    </source>
</evidence>